<reference evidence="8 9" key="1">
    <citation type="submission" date="2015-08" db="EMBL/GenBank/DDBJ databases">
        <title>Antibacterial properties of a collection of Vibrionaceae strains.</title>
        <authorList>
            <person name="Giubergia S."/>
        </authorList>
    </citation>
    <scope>NUCLEOTIDE SEQUENCE [LARGE SCALE GENOMIC DNA]</scope>
    <source>
        <strain evidence="8 9">S0821</strain>
    </source>
</reference>
<dbReference type="EMBL" id="LKHS01000010">
    <property type="protein sequence ID" value="KQH85465.1"/>
    <property type="molecule type" value="Genomic_DNA"/>
</dbReference>
<dbReference type="InterPro" id="IPR001279">
    <property type="entry name" value="Metallo-B-lactamas"/>
</dbReference>
<feature type="domain" description="Metallo-beta-lactamase" evidence="7">
    <location>
        <begin position="397"/>
        <end position="580"/>
    </location>
</feature>
<dbReference type="NCBIfam" id="TIGR00360">
    <property type="entry name" value="ComEC_N-term"/>
    <property type="match status" value="1"/>
</dbReference>
<evidence type="ECO:0000259" key="7">
    <source>
        <dbReference type="SMART" id="SM00849"/>
    </source>
</evidence>
<dbReference type="Pfam" id="PF03772">
    <property type="entry name" value="Competence"/>
    <property type="match status" value="1"/>
</dbReference>
<gene>
    <name evidence="8" type="ORF">AMR76_13245</name>
</gene>
<dbReference type="NCBIfam" id="TIGR00361">
    <property type="entry name" value="ComEC_Rec2"/>
    <property type="match status" value="1"/>
</dbReference>
<dbReference type="Gene3D" id="3.60.15.10">
    <property type="entry name" value="Ribonuclease Z/Hydroxyacylglutathione hydrolase-like"/>
    <property type="match status" value="1"/>
</dbReference>
<comment type="caution">
    <text evidence="8">The sequence shown here is derived from an EMBL/GenBank/DDBJ whole genome shotgun (WGS) entry which is preliminary data.</text>
</comment>
<dbReference type="PANTHER" id="PTHR30619">
    <property type="entry name" value="DNA INTERNALIZATION/COMPETENCE PROTEIN COMEC/REC2"/>
    <property type="match status" value="1"/>
</dbReference>
<keyword evidence="3 6" id="KW-0812">Transmembrane</keyword>
<dbReference type="CDD" id="cd07731">
    <property type="entry name" value="ComA-like_MBL-fold"/>
    <property type="match status" value="1"/>
</dbReference>
<feature type="transmembrane region" description="Helical" evidence="6">
    <location>
        <begin position="256"/>
        <end position="278"/>
    </location>
</feature>
<evidence type="ECO:0000313" key="9">
    <source>
        <dbReference type="Proteomes" id="UP000051221"/>
    </source>
</evidence>
<dbReference type="GO" id="GO:0030420">
    <property type="term" value="P:establishment of competence for transformation"/>
    <property type="evidence" value="ECO:0007669"/>
    <property type="project" value="InterPro"/>
</dbReference>
<dbReference type="InParanoid" id="A0A0Q2MBM9"/>
<dbReference type="InterPro" id="IPR036866">
    <property type="entry name" value="RibonucZ/Hydroxyglut_hydro"/>
</dbReference>
<feature type="transmembrane region" description="Helical" evidence="6">
    <location>
        <begin position="284"/>
        <end position="307"/>
    </location>
</feature>
<proteinExistence type="predicted"/>
<evidence type="ECO:0000256" key="3">
    <source>
        <dbReference type="ARBA" id="ARBA00022692"/>
    </source>
</evidence>
<dbReference type="Proteomes" id="UP000051221">
    <property type="component" value="Unassembled WGS sequence"/>
</dbReference>
<evidence type="ECO:0000256" key="1">
    <source>
        <dbReference type="ARBA" id="ARBA00004651"/>
    </source>
</evidence>
<evidence type="ECO:0000256" key="5">
    <source>
        <dbReference type="ARBA" id="ARBA00023136"/>
    </source>
</evidence>
<evidence type="ECO:0000256" key="4">
    <source>
        <dbReference type="ARBA" id="ARBA00022989"/>
    </source>
</evidence>
<keyword evidence="5 6" id="KW-0472">Membrane</keyword>
<dbReference type="GO" id="GO:0005886">
    <property type="term" value="C:plasma membrane"/>
    <property type="evidence" value="ECO:0007669"/>
    <property type="project" value="UniProtKB-SubCell"/>
</dbReference>
<protein>
    <submittedName>
        <fullName evidence="8">Competence protein ComEC</fullName>
    </submittedName>
</protein>
<dbReference type="FunCoup" id="A0A0Q2MBM9">
    <property type="interactions" value="265"/>
</dbReference>
<name>A0A0Q2MBM9_VIBFU</name>
<feature type="transmembrane region" description="Helical" evidence="6">
    <location>
        <begin position="186"/>
        <end position="203"/>
    </location>
</feature>
<dbReference type="InterPro" id="IPR035681">
    <property type="entry name" value="ComA-like_MBL"/>
</dbReference>
<dbReference type="InterPro" id="IPR004797">
    <property type="entry name" value="Competence_ComEC/Rec2"/>
</dbReference>
<feature type="transmembrane region" description="Helical" evidence="6">
    <location>
        <begin position="126"/>
        <end position="148"/>
    </location>
</feature>
<dbReference type="AlphaFoldDB" id="A0A0Q2MBM9"/>
<dbReference type="Pfam" id="PF00753">
    <property type="entry name" value="Lactamase_B"/>
    <property type="match status" value="1"/>
</dbReference>
<dbReference type="InterPro" id="IPR004477">
    <property type="entry name" value="ComEC_N"/>
</dbReference>
<accession>A0A0Q2MBM9</accession>
<keyword evidence="9" id="KW-1185">Reference proteome</keyword>
<feature type="transmembrane region" description="Helical" evidence="6">
    <location>
        <begin position="338"/>
        <end position="359"/>
    </location>
</feature>
<evidence type="ECO:0000256" key="6">
    <source>
        <dbReference type="SAM" id="Phobius"/>
    </source>
</evidence>
<dbReference type="SMART" id="SM00849">
    <property type="entry name" value="Lactamase_B"/>
    <property type="match status" value="1"/>
</dbReference>
<organism evidence="8 9">
    <name type="scientific">Vibrio furnissii</name>
    <dbReference type="NCBI Taxonomy" id="29494"/>
    <lineage>
        <taxon>Bacteria</taxon>
        <taxon>Pseudomonadati</taxon>
        <taxon>Pseudomonadota</taxon>
        <taxon>Gammaproteobacteria</taxon>
        <taxon>Vibrionales</taxon>
        <taxon>Vibrionaceae</taxon>
        <taxon>Vibrio</taxon>
    </lineage>
</organism>
<dbReference type="SUPFAM" id="SSF56281">
    <property type="entry name" value="Metallo-hydrolase/oxidoreductase"/>
    <property type="match status" value="1"/>
</dbReference>
<feature type="transmembrane region" description="Helical" evidence="6">
    <location>
        <begin position="223"/>
        <end position="244"/>
    </location>
</feature>
<feature type="transmembrane region" description="Helical" evidence="6">
    <location>
        <begin position="160"/>
        <end position="179"/>
    </location>
</feature>
<evidence type="ECO:0000313" key="8">
    <source>
        <dbReference type="EMBL" id="KQH85465.1"/>
    </source>
</evidence>
<comment type="subcellular location">
    <subcellularLocation>
        <location evidence="1">Cell membrane</location>
        <topology evidence="1">Multi-pass membrane protein</topology>
    </subcellularLocation>
</comment>
<sequence>MVRSINGQQLPTFRQPIVRLIAPIALHIGDQVTFSVTVKPIYGRLNETGFDIEAYYLSQGWVARATVKPQSAFSVVSRPSWRDTLHQKIQVVTKHLQAQGIILALTFGDRNGIQEDDWRALRDSGLIHLVAISGLHIGMAFAVGYLLGSALMRIHVNALWLPWIVGLLMATVYAWLAGFTLPTQRALLMCTLNVLLTMSGWRITAVQRILLTLGALLLVSPFAPLSMSFWLSFLAVAVVLYQLASRSSTQRGWRQLVMTQCTLVLLMTPISALFFSGFSLSSALYNLVFIPWFSVVIVPLLFLGLVLTSLFEQVDWIWTLIDLSFWPLSQALTLSESSWMAVSHATTFVLCAGGIGWVLRPLLSRDARIAVALLALGMWEFNSPKDRWRIDVLDVGHGLAVLIERKQRVLLYDTGSGWPDGSYVRSLVVPLLHQRGVHQLDGLIISHMDSDHAGGLADAQQWLSPSWILASQRQPQWRTCVAGQQWDWQGLRLQALWPPKTVSRAHNVHSCVLRLSDPEYGHSVLLAGDVTAVGEWLLSRQAKDIKSDIIIVPHHGSKTSSTARFIEHVAPQVAIASLAKGNQWHLPDQDVVQRYQATGAKWLDTGEAGQITLSYRAETRLLSTLRQSGYPPWYRQMLRKGVE</sequence>
<keyword evidence="2" id="KW-1003">Cell membrane</keyword>
<dbReference type="PANTHER" id="PTHR30619:SF1">
    <property type="entry name" value="RECOMBINATION PROTEIN 2"/>
    <property type="match status" value="1"/>
</dbReference>
<evidence type="ECO:0000256" key="2">
    <source>
        <dbReference type="ARBA" id="ARBA00022475"/>
    </source>
</evidence>
<dbReference type="InterPro" id="IPR052159">
    <property type="entry name" value="Competence_DNA_uptake"/>
</dbReference>
<keyword evidence="4 6" id="KW-1133">Transmembrane helix</keyword>